<accession>A0A1H2VFD2</accession>
<proteinExistence type="predicted"/>
<keyword evidence="2" id="KW-1185">Reference proteome</keyword>
<dbReference type="Proteomes" id="UP000198569">
    <property type="component" value="Unassembled WGS sequence"/>
</dbReference>
<sequence>MESICYETTSFFANLALKEIFYKIKPAYLYSY</sequence>
<gene>
    <name evidence="1" type="ORF">SAMN05444338_10456</name>
</gene>
<reference evidence="2" key="1">
    <citation type="submission" date="2016-10" db="EMBL/GenBank/DDBJ databases">
        <authorList>
            <person name="Varghese N."/>
            <person name="Submissions S."/>
        </authorList>
    </citation>
    <scope>NUCLEOTIDE SEQUENCE [LARGE SCALE GENOMIC DNA]</scope>
    <source>
        <strain evidence="2">DSM 15718</strain>
    </source>
</reference>
<name>A0A1H2VFD2_9FLAO</name>
<dbReference type="STRING" id="229203.SAMN05444338_10456"/>
<protein>
    <submittedName>
        <fullName evidence="1">Uncharacterized protein</fullName>
    </submittedName>
</protein>
<dbReference type="AlphaFoldDB" id="A0A1H2VFD2"/>
<evidence type="ECO:0000313" key="2">
    <source>
        <dbReference type="Proteomes" id="UP000198569"/>
    </source>
</evidence>
<organism evidence="1 2">
    <name type="scientific">Flavobacterium degerlachei</name>
    <dbReference type="NCBI Taxonomy" id="229203"/>
    <lineage>
        <taxon>Bacteria</taxon>
        <taxon>Pseudomonadati</taxon>
        <taxon>Bacteroidota</taxon>
        <taxon>Flavobacteriia</taxon>
        <taxon>Flavobacteriales</taxon>
        <taxon>Flavobacteriaceae</taxon>
        <taxon>Flavobacterium</taxon>
    </lineage>
</organism>
<evidence type="ECO:0000313" key="1">
    <source>
        <dbReference type="EMBL" id="SDW66579.1"/>
    </source>
</evidence>
<dbReference type="EMBL" id="FNMV01000004">
    <property type="protein sequence ID" value="SDW66579.1"/>
    <property type="molecule type" value="Genomic_DNA"/>
</dbReference>